<feature type="compositionally biased region" description="Polar residues" evidence="1">
    <location>
        <begin position="325"/>
        <end position="342"/>
    </location>
</feature>
<evidence type="ECO:0000313" key="4">
    <source>
        <dbReference type="Proteomes" id="UP000033710"/>
    </source>
</evidence>
<proteinExistence type="predicted"/>
<feature type="transmembrane region" description="Helical" evidence="2">
    <location>
        <begin position="213"/>
        <end position="235"/>
    </location>
</feature>
<dbReference type="RefSeq" id="XP_016584187.1">
    <property type="nucleotide sequence ID" value="XM_016728132.1"/>
</dbReference>
<dbReference type="KEGG" id="ssck:SPSK_01201"/>
<organism evidence="3 4">
    <name type="scientific">Sporothrix schenckii 1099-18</name>
    <dbReference type="NCBI Taxonomy" id="1397361"/>
    <lineage>
        <taxon>Eukaryota</taxon>
        <taxon>Fungi</taxon>
        <taxon>Dikarya</taxon>
        <taxon>Ascomycota</taxon>
        <taxon>Pezizomycotina</taxon>
        <taxon>Sordariomycetes</taxon>
        <taxon>Sordariomycetidae</taxon>
        <taxon>Ophiostomatales</taxon>
        <taxon>Ophiostomataceae</taxon>
        <taxon>Sporothrix</taxon>
    </lineage>
</organism>
<gene>
    <name evidence="3" type="ORF">SPSK_01201</name>
</gene>
<dbReference type="OrthoDB" id="4770059at2759"/>
<dbReference type="VEuPathDB" id="FungiDB:SPSK_01201"/>
<dbReference type="GeneID" id="27663409"/>
<sequence length="342" mass="35035">MSAVPSLTTTFVPSPSCTIDVYKMPYPGITCAIGSSLIPCEYYHLGVDSSVSNCFPSGWSATKYFSPGVCPEGYTEACSSTVGAETRATCCPTALNMFRGYQCQTETNWPWYSTDQCTYVMSTKQVFVYTTNIIGAGKVVSTVTDAEGLNAFGLQIRYHSTDIPSSTSSVPSSKSATNTGSAASSGPTGSSGSSGDSGSTSSSSSGLSTGAKAGIGIGAALGAVAFIGAAAWLFIRNRRAAAGNGNLSDGAELAGGAGDAANQYGGTSNSAHSPHSGIAYTAVSTSASPGLEQQQKYYYSAGASTPMAEVSGESWTPPVELPTEGQPQYLQPEQGQGQLEHR</sequence>
<dbReference type="EMBL" id="AXCR01000011">
    <property type="protein sequence ID" value="KJR81511.1"/>
    <property type="molecule type" value="Genomic_DNA"/>
</dbReference>
<feature type="region of interest" description="Disordered" evidence="1">
    <location>
        <begin position="163"/>
        <end position="205"/>
    </location>
</feature>
<dbReference type="Proteomes" id="UP000033710">
    <property type="component" value="Unassembled WGS sequence"/>
</dbReference>
<keyword evidence="2" id="KW-0472">Membrane</keyword>
<comment type="caution">
    <text evidence="3">The sequence shown here is derived from an EMBL/GenBank/DDBJ whole genome shotgun (WGS) entry which is preliminary data.</text>
</comment>
<dbReference type="AlphaFoldDB" id="A0A0F2M036"/>
<feature type="region of interest" description="Disordered" evidence="1">
    <location>
        <begin position="308"/>
        <end position="342"/>
    </location>
</feature>
<accession>A0A0F2M036</accession>
<keyword evidence="2" id="KW-0812">Transmembrane</keyword>
<reference evidence="3 4" key="2">
    <citation type="journal article" date="2015" name="Eukaryot. Cell">
        <title>Asexual propagation of a virulent clone complex in a human and feline outbreak of sporotrichosis.</title>
        <authorList>
            <person name="Teixeira Mde M."/>
            <person name="Rodrigues A.M."/>
            <person name="Tsui C.K."/>
            <person name="de Almeida L.G."/>
            <person name="Van Diepeningen A.D."/>
            <person name="van den Ende B.G."/>
            <person name="Fernandes G.F."/>
            <person name="Kano R."/>
            <person name="Hamelin R.C."/>
            <person name="Lopes-Bezerra L.M."/>
            <person name="Vasconcelos A.T."/>
            <person name="de Hoog S."/>
            <person name="de Camargo Z.P."/>
            <person name="Felipe M.S."/>
        </authorList>
    </citation>
    <scope>NUCLEOTIDE SEQUENCE [LARGE SCALE GENOMIC DNA]</scope>
    <source>
        <strain evidence="3 4">1099-18</strain>
    </source>
</reference>
<evidence type="ECO:0000256" key="2">
    <source>
        <dbReference type="SAM" id="Phobius"/>
    </source>
</evidence>
<protein>
    <submittedName>
        <fullName evidence="3">Uncharacterized protein</fullName>
    </submittedName>
</protein>
<evidence type="ECO:0000313" key="3">
    <source>
        <dbReference type="EMBL" id="KJR81511.1"/>
    </source>
</evidence>
<keyword evidence="2" id="KW-1133">Transmembrane helix</keyword>
<evidence type="ECO:0000256" key="1">
    <source>
        <dbReference type="SAM" id="MobiDB-lite"/>
    </source>
</evidence>
<reference evidence="3 4" key="1">
    <citation type="journal article" date="2014" name="BMC Genomics">
        <title>Comparative genomics of the major fungal agents of human and animal Sporotrichosis: Sporothrix schenckii and Sporothrix brasiliensis.</title>
        <authorList>
            <person name="Teixeira M.M."/>
            <person name="de Almeida L.G."/>
            <person name="Kubitschek-Barreira P."/>
            <person name="Alves F.L."/>
            <person name="Kioshima E.S."/>
            <person name="Abadio A.K."/>
            <person name="Fernandes L."/>
            <person name="Derengowski L.S."/>
            <person name="Ferreira K.S."/>
            <person name="Souza R.C."/>
            <person name="Ruiz J.C."/>
            <person name="de Andrade N.C."/>
            <person name="Paes H.C."/>
            <person name="Nicola A.M."/>
            <person name="Albuquerque P."/>
            <person name="Gerber A.L."/>
            <person name="Martins V.P."/>
            <person name="Peconick L.D."/>
            <person name="Neto A.V."/>
            <person name="Chaucanez C.B."/>
            <person name="Silva P.A."/>
            <person name="Cunha O.L."/>
            <person name="de Oliveira F.F."/>
            <person name="dos Santos T.C."/>
            <person name="Barros A.L."/>
            <person name="Soares M.A."/>
            <person name="de Oliveira L.M."/>
            <person name="Marini M.M."/>
            <person name="Villalobos-Duno H."/>
            <person name="Cunha M.M."/>
            <person name="de Hoog S."/>
            <person name="da Silveira J.F."/>
            <person name="Henrissat B."/>
            <person name="Nino-Vega G.A."/>
            <person name="Cisalpino P.S."/>
            <person name="Mora-Montes H.M."/>
            <person name="Almeida S.R."/>
            <person name="Stajich J.E."/>
            <person name="Lopes-Bezerra L.M."/>
            <person name="Vasconcelos A.T."/>
            <person name="Felipe M.S."/>
        </authorList>
    </citation>
    <scope>NUCLEOTIDE SEQUENCE [LARGE SCALE GENOMIC DNA]</scope>
    <source>
        <strain evidence="3 4">1099-18</strain>
    </source>
</reference>
<name>A0A0F2M036_SPOSC</name>